<evidence type="ECO:0000313" key="1">
    <source>
        <dbReference type="EMBL" id="ADO67521.1"/>
    </source>
</evidence>
<name>E3T5Q8_CROVB</name>
<organism evidence="1 2">
    <name type="scientific">Cafeteria roenbergensis virus (strain BV-PW1)</name>
    <name type="common">CroV</name>
    <dbReference type="NCBI Taxonomy" id="693272"/>
    <lineage>
        <taxon>Viruses</taxon>
        <taxon>Varidnaviria</taxon>
        <taxon>Bamfordvirae</taxon>
        <taxon>Nucleocytoviricota</taxon>
        <taxon>Megaviricetes</taxon>
        <taxon>Imitervirales</taxon>
        <taxon>Mimiviridae</taxon>
        <taxon>Aliimimivirinae</taxon>
        <taxon>Rheavirus</taxon>
        <taxon>Rheavirus sinusmexicani</taxon>
    </lineage>
</organism>
<gene>
    <name evidence="1" type="ORF">crov487</name>
</gene>
<keyword evidence="2" id="KW-1185">Reference proteome</keyword>
<reference evidence="1 2" key="1">
    <citation type="journal article" date="2010" name="Proc. Natl. Acad. Sci. U.S.A.">
        <title>Giant virus with a remarkable complement of genes infects marine zooplankton.</title>
        <authorList>
            <person name="Fischer M.G."/>
            <person name="Allen M.J."/>
            <person name="Wilson W.H."/>
            <person name="Suttle C.A."/>
        </authorList>
    </citation>
    <scope>NUCLEOTIDE SEQUENCE [LARGE SCALE GENOMIC DNA]</scope>
    <source>
        <strain evidence="1 2">BV-PW1</strain>
    </source>
</reference>
<sequence length="99" mass="12037">MGKHKLIFLPPPFTSTYYTYQDVNADPTLRKKVTDHFFDLINKNKTKNTNFLSSRDGYELVYKILRRFTKKYDLNWYDLRNMENTTMEYINIKINKILK</sequence>
<evidence type="ECO:0000313" key="2">
    <source>
        <dbReference type="Proteomes" id="UP000029781"/>
    </source>
</evidence>
<dbReference type="EMBL" id="GU244497">
    <property type="protein sequence ID" value="ADO67521.1"/>
    <property type="molecule type" value="Genomic_DNA"/>
</dbReference>
<dbReference type="GeneID" id="9887890"/>
<dbReference type="Proteomes" id="UP000029781">
    <property type="component" value="Segment"/>
</dbReference>
<accession>E3T5Q8</accession>
<proteinExistence type="predicted"/>
<protein>
    <submittedName>
        <fullName evidence="1">Uncharacterized protein</fullName>
    </submittedName>
</protein>
<organismHost>
    <name type="scientific">Cafeteria roenbergensis</name>
    <name type="common">Marine flagellate</name>
    <dbReference type="NCBI Taxonomy" id="33653"/>
</organismHost>
<dbReference type="KEGG" id="vg:9887890"/>
<dbReference type="RefSeq" id="YP_003970120.1">
    <property type="nucleotide sequence ID" value="NC_014637.1"/>
</dbReference>